<reference evidence="10 11" key="1">
    <citation type="submission" date="2021-02" db="EMBL/GenBank/DDBJ databases">
        <title>Porcisia hertigi Genome sequencing and assembly.</title>
        <authorList>
            <person name="Almutairi H."/>
            <person name="Gatherer D."/>
        </authorList>
    </citation>
    <scope>NUCLEOTIDE SEQUENCE [LARGE SCALE GENOMIC DNA]</scope>
    <source>
        <strain evidence="10 11">C119</strain>
    </source>
</reference>
<dbReference type="Pfam" id="PF00069">
    <property type="entry name" value="Pkinase"/>
    <property type="match status" value="2"/>
</dbReference>
<dbReference type="SUPFAM" id="SSF47473">
    <property type="entry name" value="EF-hand"/>
    <property type="match status" value="1"/>
</dbReference>
<dbReference type="InterPro" id="IPR011992">
    <property type="entry name" value="EF-hand-dom_pair"/>
</dbReference>
<feature type="region of interest" description="Disordered" evidence="7">
    <location>
        <begin position="587"/>
        <end position="686"/>
    </location>
</feature>
<feature type="domain" description="Protein kinase" evidence="8">
    <location>
        <begin position="423"/>
        <end position="779"/>
    </location>
</feature>
<dbReference type="EMBL" id="JAFJZO010000035">
    <property type="protein sequence ID" value="KAG5492472.1"/>
    <property type="molecule type" value="Genomic_DNA"/>
</dbReference>
<evidence type="ECO:0000256" key="1">
    <source>
        <dbReference type="ARBA" id="ARBA00022527"/>
    </source>
</evidence>
<feature type="compositionally biased region" description="Low complexity" evidence="7">
    <location>
        <begin position="300"/>
        <end position="326"/>
    </location>
</feature>
<keyword evidence="5 6" id="KW-0067">ATP-binding</keyword>
<dbReference type="PROSITE" id="PS50222">
    <property type="entry name" value="EF_HAND_2"/>
    <property type="match status" value="1"/>
</dbReference>
<dbReference type="InterPro" id="IPR000719">
    <property type="entry name" value="Prot_kinase_dom"/>
</dbReference>
<dbReference type="PANTHER" id="PTHR43895">
    <property type="entry name" value="CALCIUM/CALMODULIN-DEPENDENT PROTEIN KINASE KINASE-RELATED"/>
    <property type="match status" value="1"/>
</dbReference>
<dbReference type="GO" id="GO:0005524">
    <property type="term" value="F:ATP binding"/>
    <property type="evidence" value="ECO:0007669"/>
    <property type="project" value="UniProtKB-UniRule"/>
</dbReference>
<feature type="region of interest" description="Disordered" evidence="7">
    <location>
        <begin position="813"/>
        <end position="836"/>
    </location>
</feature>
<feature type="region of interest" description="Disordered" evidence="7">
    <location>
        <begin position="1423"/>
        <end position="1641"/>
    </location>
</feature>
<feature type="binding site" evidence="6">
    <location>
        <position position="61"/>
    </location>
    <ligand>
        <name>ATP</name>
        <dbReference type="ChEBI" id="CHEBI:30616"/>
    </ligand>
</feature>
<evidence type="ECO:0000256" key="7">
    <source>
        <dbReference type="SAM" id="MobiDB-lite"/>
    </source>
</evidence>
<dbReference type="InterPro" id="IPR008271">
    <property type="entry name" value="Ser/Thr_kinase_AS"/>
</dbReference>
<feature type="domain" description="Protein kinase" evidence="8">
    <location>
        <begin position="32"/>
        <end position="389"/>
    </location>
</feature>
<dbReference type="SMART" id="SM00220">
    <property type="entry name" value="S_TKc"/>
    <property type="match status" value="1"/>
</dbReference>
<feature type="region of interest" description="Disordered" evidence="7">
    <location>
        <begin position="300"/>
        <end position="377"/>
    </location>
</feature>
<name>A0A836L0A0_9TRYP</name>
<evidence type="ECO:0000259" key="9">
    <source>
        <dbReference type="PROSITE" id="PS50222"/>
    </source>
</evidence>
<protein>
    <recommendedName>
        <fullName evidence="12">Non-specific serine/threonine protein kinase</fullName>
    </recommendedName>
</protein>
<dbReference type="Proteomes" id="UP000674318">
    <property type="component" value="Chromosome 35"/>
</dbReference>
<dbReference type="KEGG" id="phet:94287176"/>
<evidence type="ECO:0000256" key="6">
    <source>
        <dbReference type="PROSITE-ProRule" id="PRU10141"/>
    </source>
</evidence>
<evidence type="ECO:0000256" key="2">
    <source>
        <dbReference type="ARBA" id="ARBA00022679"/>
    </source>
</evidence>
<sequence>MQLVNRGMSSTATSFFTGSFELEDEVKVLSDYVVGPRLGEGAHGSVYAVKYLPSGDRFALKILQKKDLFNSPEIGPVGSHDAESGALPCADNQTGLSHFGGPPAAMAAALVRTFEQQIISEAMVMQALEHPHVVKFYKFLNSTTAFYFVMELAEGGELFDLILSKNYFSEDEALMYFQQLISAIDYCHRNGVAHKDLKAENLLLSNDGRLLVCDFGFSSKITKENIDDPEKTLGTGDNAALLDTIYYGCMFGTLHYTSPEAVMASSQQRRLIFVGDTVNQPSDALGTREVQEEVLGLYSSTSTATSSTSSSTSPSPVSHASSRSNSLPQSCRQKAAEAVALKHPEARGKARAKARGASPHTLHGIRPPDELGEADKPSVKERVPAIPLIATPSAASPLLPHSGSAQSLCSAANEHRHKRRSPTRKLNKVGGGLSTFVKSLIGSSSGRPHTRHRRGQGSHLQGEHTSSQHERRTAAVTQPSSQAKGTSKHSNGSVYSPNSGEAEEGRAGAHQPLQLRPICVPSQERGLRLSSCISSAMSSPSALSFASPHSPQSEAPVASRIAGFPDTTGVAHRDALSSIAGSPAVSKAANSFSSHPRPGTKGAPGVPGSVVDDSTSSAPVPHRDAVGVQQLPRHVSPTPASPLDASNSSRQLPLPPHRRRETHAYKHQRHHHPNRRNNSCGQAFGTSATREPQPIIVDPFQQDLWSAGVILFFMLTGRLPFDGRDEEETLHLIQVNEFGFDEEEAQRISPAARLLVTQMLAPEPMDRPTIEQIVANPWFARGLQPEKDFPHRRDLMESLGVAAPDTATCASFSQKSAKGAGPADDGSSRLNNNSRAVSSSLASNAASTGGMSPGFHSFNSDACMHVPLVPSNNTLFDAGGKPARPSSMSGRSFSSHRPCDPSMPVPFKFLDFSTHNVVTPEEEQVLETAFRKIDSDGYGCITRDQLRDMLTTLHGDAVRTEDVDELVRLFSGNETADSITFRQFRDAWVSKDLAHTPFTHRSTFQLANIIRTEMDAVEGEVVRQLRTAFNSLDESHRGVIQLHQVQRVFEKCDIPVQREDCLSFIQYFHETELTRCHHRASLYRQRWGGLAPNMTSLGCVSGTQSPLASAKAHSLPPMAGGTQYCSPTTTRHGIAFVTSPSPKGDLDSHPIGNGAYSSSQATCPLPDSPTSPSSITVSFDSFVCGIVKSNILLKHPLGRKLAAATNLATLFQSCNVTECVRSGFLVIGLQKVVLAKLTSMPERLMLLYSDEMVSNTEKIYSFRYLGSSALVVGGTMSNTTPLLLSSSLVVMAASTGSAKSSLPLVLQDGFSSQRRTTLSPTLSSQQRQCISSATGGNAASDTAATANVDPHLHDSAPSFSAVKTTSTQPPTSCRHLERAYTSDLAVFAPNTEQVTHKGITSGSGLASQLQRSLNDQIVHTTHGTGATVGTASRQVTAPNAGAGKAISGQCRDLSRDSDSQQPLSSECTRNLDPSEQDTRMRPSQDTGYDADSAPDDQRSSFSCLNRHSPHRSTTDDEVPGSGSHGVTRPSPGQDFEVSKITLPANGRQKARDYPPMPHHSNSRANKRNTLATAGSPRVCRRKKTHSGDNNSASGETERRGEGAKNEAVVSVSSKTASPARRSLPRAGVSVSRPAAASRFASPVSLASKRSIGIKATPSLPHYTDVNSSEKASPRARANLSPVYSRPSPSSKVGVLGTSATFGHRAMAYGGTGTVAQVNGVCDVDVILSPACLGYTMVQFRRIHGKTSDFHEAVTFISNLLEMEREQAMQDTMTRGESELM</sequence>
<evidence type="ECO:0000256" key="3">
    <source>
        <dbReference type="ARBA" id="ARBA00022741"/>
    </source>
</evidence>
<dbReference type="InterPro" id="IPR002048">
    <property type="entry name" value="EF_hand_dom"/>
</dbReference>
<keyword evidence="11" id="KW-1185">Reference proteome</keyword>
<evidence type="ECO:0000313" key="11">
    <source>
        <dbReference type="Proteomes" id="UP000674318"/>
    </source>
</evidence>
<gene>
    <name evidence="10" type="ORF">JKF63_01050</name>
</gene>
<dbReference type="PANTHER" id="PTHR43895:SF92">
    <property type="entry name" value="PROTEIN KINASE DOMAIN-CONTAINING PROTEIN"/>
    <property type="match status" value="1"/>
</dbReference>
<evidence type="ECO:0008006" key="12">
    <source>
        <dbReference type="Google" id="ProtNLM"/>
    </source>
</evidence>
<dbReference type="InterPro" id="IPR011009">
    <property type="entry name" value="Kinase-like_dom_sf"/>
</dbReference>
<dbReference type="GeneID" id="94287176"/>
<keyword evidence="1" id="KW-0723">Serine/threonine-protein kinase</keyword>
<feature type="region of interest" description="Disordered" evidence="7">
    <location>
        <begin position="397"/>
        <end position="514"/>
    </location>
</feature>
<keyword evidence="2" id="KW-0808">Transferase</keyword>
<dbReference type="PROSITE" id="PS00108">
    <property type="entry name" value="PROTEIN_KINASE_ST"/>
    <property type="match status" value="1"/>
</dbReference>
<dbReference type="Gene3D" id="1.10.238.10">
    <property type="entry name" value="EF-hand"/>
    <property type="match status" value="1"/>
</dbReference>
<dbReference type="GO" id="GO:0005509">
    <property type="term" value="F:calcium ion binding"/>
    <property type="evidence" value="ECO:0007669"/>
    <property type="project" value="InterPro"/>
</dbReference>
<feature type="compositionally biased region" description="Polar residues" evidence="7">
    <location>
        <begin position="475"/>
        <end position="499"/>
    </location>
</feature>
<feature type="region of interest" description="Disordered" evidence="7">
    <location>
        <begin position="1656"/>
        <end position="1689"/>
    </location>
</feature>
<evidence type="ECO:0000256" key="5">
    <source>
        <dbReference type="ARBA" id="ARBA00022840"/>
    </source>
</evidence>
<evidence type="ECO:0000259" key="8">
    <source>
        <dbReference type="PROSITE" id="PS50011"/>
    </source>
</evidence>
<accession>A0A836L0A0</accession>
<dbReference type="GO" id="GO:0004674">
    <property type="term" value="F:protein serine/threonine kinase activity"/>
    <property type="evidence" value="ECO:0007669"/>
    <property type="project" value="UniProtKB-KW"/>
</dbReference>
<feature type="compositionally biased region" description="Basic residues" evidence="7">
    <location>
        <begin position="415"/>
        <end position="427"/>
    </location>
</feature>
<dbReference type="RefSeq" id="XP_067753256.1">
    <property type="nucleotide sequence ID" value="XM_067897099.1"/>
</dbReference>
<evidence type="ECO:0000256" key="4">
    <source>
        <dbReference type="ARBA" id="ARBA00022777"/>
    </source>
</evidence>
<feature type="compositionally biased region" description="Basic and acidic residues" evidence="7">
    <location>
        <begin position="1595"/>
        <end position="1604"/>
    </location>
</feature>
<feature type="compositionally biased region" description="Low complexity" evidence="7">
    <location>
        <begin position="1625"/>
        <end position="1641"/>
    </location>
</feature>
<keyword evidence="4" id="KW-0418">Kinase</keyword>
<dbReference type="PROSITE" id="PS50011">
    <property type="entry name" value="PROTEIN_KINASE_DOM"/>
    <property type="match status" value="2"/>
</dbReference>
<dbReference type="GO" id="GO:0007165">
    <property type="term" value="P:signal transduction"/>
    <property type="evidence" value="ECO:0007669"/>
    <property type="project" value="TreeGrafter"/>
</dbReference>
<dbReference type="PROSITE" id="PS00107">
    <property type="entry name" value="PROTEIN_KINASE_ATP"/>
    <property type="match status" value="1"/>
</dbReference>
<feature type="domain" description="EF-hand" evidence="9">
    <location>
        <begin position="921"/>
        <end position="956"/>
    </location>
</feature>
<proteinExistence type="predicted"/>
<organism evidence="10 11">
    <name type="scientific">Porcisia hertigi</name>
    <dbReference type="NCBI Taxonomy" id="2761500"/>
    <lineage>
        <taxon>Eukaryota</taxon>
        <taxon>Discoba</taxon>
        <taxon>Euglenozoa</taxon>
        <taxon>Kinetoplastea</taxon>
        <taxon>Metakinetoplastina</taxon>
        <taxon>Trypanosomatida</taxon>
        <taxon>Trypanosomatidae</taxon>
        <taxon>Leishmaniinae</taxon>
        <taxon>Porcisia</taxon>
    </lineage>
</organism>
<keyword evidence="3 6" id="KW-0547">Nucleotide-binding</keyword>
<dbReference type="OrthoDB" id="40902at2759"/>
<evidence type="ECO:0000313" key="10">
    <source>
        <dbReference type="EMBL" id="KAG5492472.1"/>
    </source>
</evidence>
<dbReference type="InterPro" id="IPR017441">
    <property type="entry name" value="Protein_kinase_ATP_BS"/>
</dbReference>
<dbReference type="SUPFAM" id="SSF56112">
    <property type="entry name" value="Protein kinase-like (PK-like)"/>
    <property type="match status" value="2"/>
</dbReference>
<feature type="compositionally biased region" description="Polar residues" evidence="7">
    <location>
        <begin position="1459"/>
        <end position="1473"/>
    </location>
</feature>
<dbReference type="Gene3D" id="3.30.200.20">
    <property type="entry name" value="Phosphorylase Kinase, domain 1"/>
    <property type="match status" value="1"/>
</dbReference>
<feature type="compositionally biased region" description="Basic residues" evidence="7">
    <location>
        <begin position="656"/>
        <end position="675"/>
    </location>
</feature>
<dbReference type="Gene3D" id="1.10.510.10">
    <property type="entry name" value="Transferase(Phosphotransferase) domain 1"/>
    <property type="match status" value="2"/>
</dbReference>
<feature type="compositionally biased region" description="Basic and acidic residues" evidence="7">
    <location>
        <begin position="366"/>
        <end position="377"/>
    </location>
</feature>
<comment type="caution">
    <text evidence="10">The sequence shown here is derived from an EMBL/GenBank/DDBJ whole genome shotgun (WGS) entry which is preliminary data.</text>
</comment>